<reference evidence="6" key="1">
    <citation type="journal article" date="2014" name="Int. J. Syst. Evol. Microbiol.">
        <title>Complete genome sequence of Corynebacterium casei LMG S-19264T (=DSM 44701T), isolated from a smear-ripened cheese.</title>
        <authorList>
            <consortium name="US DOE Joint Genome Institute (JGI-PGF)"/>
            <person name="Walter F."/>
            <person name="Albersmeier A."/>
            <person name="Kalinowski J."/>
            <person name="Ruckert C."/>
        </authorList>
    </citation>
    <scope>NUCLEOTIDE SEQUENCE</scope>
    <source>
        <strain evidence="6">CGMCC 1.12777</strain>
    </source>
</reference>
<evidence type="ECO:0000256" key="3">
    <source>
        <dbReference type="ARBA" id="ARBA00023163"/>
    </source>
</evidence>
<dbReference type="Gene3D" id="1.10.10.10">
    <property type="entry name" value="Winged helix-like DNA-binding domain superfamily/Winged helix DNA-binding domain"/>
    <property type="match status" value="1"/>
</dbReference>
<protein>
    <submittedName>
        <fullName evidence="6">GntR family transcriptional regulator</fullName>
    </submittedName>
</protein>
<dbReference type="PANTHER" id="PTHR44846">
    <property type="entry name" value="MANNOSYL-D-GLYCERATE TRANSPORT/METABOLISM SYSTEM REPRESSOR MNGR-RELATED"/>
    <property type="match status" value="1"/>
</dbReference>
<reference evidence="6" key="2">
    <citation type="submission" date="2020-09" db="EMBL/GenBank/DDBJ databases">
        <authorList>
            <person name="Sun Q."/>
            <person name="Zhou Y."/>
        </authorList>
    </citation>
    <scope>NUCLEOTIDE SEQUENCE</scope>
    <source>
        <strain evidence="6">CGMCC 1.12777</strain>
    </source>
</reference>
<dbReference type="InterPro" id="IPR036388">
    <property type="entry name" value="WH-like_DNA-bd_sf"/>
</dbReference>
<dbReference type="InterPro" id="IPR011663">
    <property type="entry name" value="UTRA"/>
</dbReference>
<feature type="coiled-coil region" evidence="4">
    <location>
        <begin position="92"/>
        <end position="119"/>
    </location>
</feature>
<dbReference type="InterPro" id="IPR028978">
    <property type="entry name" value="Chorismate_lyase_/UTRA_dom_sf"/>
</dbReference>
<dbReference type="SMART" id="SM00866">
    <property type="entry name" value="UTRA"/>
    <property type="match status" value="1"/>
</dbReference>
<evidence type="ECO:0000313" key="7">
    <source>
        <dbReference type="Proteomes" id="UP000656813"/>
    </source>
</evidence>
<evidence type="ECO:0000256" key="2">
    <source>
        <dbReference type="ARBA" id="ARBA00023125"/>
    </source>
</evidence>
<name>A0A8J3EPT0_9BACL</name>
<dbReference type="AlphaFoldDB" id="A0A8J3EPT0"/>
<keyword evidence="1" id="KW-0805">Transcription regulation</keyword>
<evidence type="ECO:0000256" key="1">
    <source>
        <dbReference type="ARBA" id="ARBA00023015"/>
    </source>
</evidence>
<dbReference type="Proteomes" id="UP000656813">
    <property type="component" value="Unassembled WGS sequence"/>
</dbReference>
<dbReference type="FunFam" id="1.10.10.10:FF:000079">
    <property type="entry name" value="GntR family transcriptional regulator"/>
    <property type="match status" value="1"/>
</dbReference>
<dbReference type="PANTHER" id="PTHR44846:SF17">
    <property type="entry name" value="GNTR-FAMILY TRANSCRIPTIONAL REGULATOR"/>
    <property type="match status" value="1"/>
</dbReference>
<evidence type="ECO:0000313" key="6">
    <source>
        <dbReference type="EMBL" id="GGH88999.1"/>
    </source>
</evidence>
<dbReference type="PRINTS" id="PR00035">
    <property type="entry name" value="HTHGNTR"/>
</dbReference>
<dbReference type="SMART" id="SM00345">
    <property type="entry name" value="HTH_GNTR"/>
    <property type="match status" value="1"/>
</dbReference>
<dbReference type="EMBL" id="BMFV01000063">
    <property type="protein sequence ID" value="GGH88999.1"/>
    <property type="molecule type" value="Genomic_DNA"/>
</dbReference>
<dbReference type="InterPro" id="IPR050679">
    <property type="entry name" value="Bact_HTH_transcr_reg"/>
</dbReference>
<evidence type="ECO:0000259" key="5">
    <source>
        <dbReference type="PROSITE" id="PS50949"/>
    </source>
</evidence>
<accession>A0A8J3EPT0</accession>
<dbReference type="GO" id="GO:0045892">
    <property type="term" value="P:negative regulation of DNA-templated transcription"/>
    <property type="evidence" value="ECO:0007669"/>
    <property type="project" value="TreeGrafter"/>
</dbReference>
<keyword evidence="7" id="KW-1185">Reference proteome</keyword>
<dbReference type="SUPFAM" id="SSF64288">
    <property type="entry name" value="Chorismate lyase-like"/>
    <property type="match status" value="1"/>
</dbReference>
<dbReference type="PROSITE" id="PS50949">
    <property type="entry name" value="HTH_GNTR"/>
    <property type="match status" value="1"/>
</dbReference>
<evidence type="ECO:0000256" key="4">
    <source>
        <dbReference type="SAM" id="Coils"/>
    </source>
</evidence>
<comment type="caution">
    <text evidence="6">The sequence shown here is derived from an EMBL/GenBank/DDBJ whole genome shotgun (WGS) entry which is preliminary data.</text>
</comment>
<keyword evidence="4" id="KW-0175">Coiled coil</keyword>
<dbReference type="InterPro" id="IPR036390">
    <property type="entry name" value="WH_DNA-bd_sf"/>
</dbReference>
<dbReference type="Pfam" id="PF00392">
    <property type="entry name" value="GntR"/>
    <property type="match status" value="1"/>
</dbReference>
<organism evidence="6 7">
    <name type="scientific">Pullulanibacillus pueri</name>
    <dbReference type="NCBI Taxonomy" id="1437324"/>
    <lineage>
        <taxon>Bacteria</taxon>
        <taxon>Bacillati</taxon>
        <taxon>Bacillota</taxon>
        <taxon>Bacilli</taxon>
        <taxon>Bacillales</taxon>
        <taxon>Sporolactobacillaceae</taxon>
        <taxon>Pullulanibacillus</taxon>
    </lineage>
</organism>
<dbReference type="GO" id="GO:0003677">
    <property type="term" value="F:DNA binding"/>
    <property type="evidence" value="ECO:0007669"/>
    <property type="project" value="UniProtKB-KW"/>
</dbReference>
<keyword evidence="2" id="KW-0238">DNA-binding</keyword>
<proteinExistence type="predicted"/>
<dbReference type="Gene3D" id="3.40.1410.10">
    <property type="entry name" value="Chorismate lyase-like"/>
    <property type="match status" value="1"/>
</dbReference>
<dbReference type="RefSeq" id="WP_188499411.1">
    <property type="nucleotide sequence ID" value="NZ_BMFV01000063.1"/>
</dbReference>
<keyword evidence="3" id="KW-0804">Transcription</keyword>
<sequence>MEKLNKNKDASPLYAQIAEEIRNKIELGVWQPGDKIPAELELCEFYDVSRITIRKAIDELVHEKLLHRERAKGTFVLDLSTKTDKQENYTYVKSFTKEMAEIGEKAETLKAEIKLITANKELARKLMLNEGDQVLQLNRVRGINNKGFVYFKTFIPHDKYFSLNAKDYYGSFYELLKTKGIIVNQIKEYIEATKPTQEVMENLNVNEDEPILKRVRIGKQKNTQFREYTECHYIGSQYRYHINFI</sequence>
<feature type="domain" description="HTH gntR-type" evidence="5">
    <location>
        <begin position="11"/>
        <end position="79"/>
    </location>
</feature>
<dbReference type="Pfam" id="PF07702">
    <property type="entry name" value="UTRA"/>
    <property type="match status" value="1"/>
</dbReference>
<dbReference type="CDD" id="cd07377">
    <property type="entry name" value="WHTH_GntR"/>
    <property type="match status" value="1"/>
</dbReference>
<gene>
    <name evidence="6" type="ORF">GCM10007096_42600</name>
</gene>
<dbReference type="InterPro" id="IPR000524">
    <property type="entry name" value="Tscrpt_reg_HTH_GntR"/>
</dbReference>
<dbReference type="GO" id="GO:0003700">
    <property type="term" value="F:DNA-binding transcription factor activity"/>
    <property type="evidence" value="ECO:0007669"/>
    <property type="project" value="InterPro"/>
</dbReference>
<dbReference type="SUPFAM" id="SSF46785">
    <property type="entry name" value="Winged helix' DNA-binding domain"/>
    <property type="match status" value="1"/>
</dbReference>